<dbReference type="EMBL" id="PVWQ01000005">
    <property type="protein sequence ID" value="RDW81576.1"/>
    <property type="molecule type" value="Genomic_DNA"/>
</dbReference>
<organism evidence="3 4">
    <name type="scientific">Aspergillus mulundensis</name>
    <dbReference type="NCBI Taxonomy" id="1810919"/>
    <lineage>
        <taxon>Eukaryota</taxon>
        <taxon>Fungi</taxon>
        <taxon>Dikarya</taxon>
        <taxon>Ascomycota</taxon>
        <taxon>Pezizomycotina</taxon>
        <taxon>Eurotiomycetes</taxon>
        <taxon>Eurotiomycetidae</taxon>
        <taxon>Eurotiales</taxon>
        <taxon>Aspergillaceae</taxon>
        <taxon>Aspergillus</taxon>
        <taxon>Aspergillus subgen. Nidulantes</taxon>
    </lineage>
</organism>
<feature type="region of interest" description="Disordered" evidence="1">
    <location>
        <begin position="1"/>
        <end position="27"/>
    </location>
</feature>
<sequence length="413" mass="46519">MELMEVESNRTEQHPDEDQQVQDTEPFPALIDSEEQIMTDAPNLRRRDPVQAASSPDENYCERTPERDRVLEKLRVILDLEDVPVPFWAFCQVADLQTLQGLVRQFIGAPDLTPLALQSCFAVPRLWAQKVPRFADYLSSSSESSSRSSGRSRRLPELARERDGGVCVLTKTALCDVAHIYAHCLIEPKKQSASDKCAPIIWTVLKLFWPSEKIARWKDTILPNNGQGEDGLHNLICMSPHLQRAWAEGRFALRPLRLSDDRTAMELEFHWLPVMGHRYDADIAITAPTLSTRGLDEVDNFFFYKPTGGRTGEKVMSGAIFTIRTPDPQRLPLPSFDLLEIAWHLARIVSMSAAGSRDEDGFSFDDDDDAGNHLSMPDKLIEDWIPPPPSPSSFASEIRGPHLNQSVAHQNPD</sequence>
<feature type="compositionally biased region" description="Basic and acidic residues" evidence="1">
    <location>
        <begin position="7"/>
        <end position="17"/>
    </location>
</feature>
<protein>
    <recommendedName>
        <fullName evidence="2">HNH nuclease domain-containing protein</fullName>
    </recommendedName>
</protein>
<accession>A0A3D8S5P6</accession>
<name>A0A3D8S5P6_9EURO</name>
<dbReference type="RefSeq" id="XP_026604629.1">
    <property type="nucleotide sequence ID" value="XM_026747149.1"/>
</dbReference>
<dbReference type="AlphaFoldDB" id="A0A3D8S5P6"/>
<dbReference type="Proteomes" id="UP000256690">
    <property type="component" value="Unassembled WGS sequence"/>
</dbReference>
<feature type="compositionally biased region" description="Polar residues" evidence="1">
    <location>
        <begin position="403"/>
        <end position="413"/>
    </location>
</feature>
<dbReference type="Pfam" id="PF13391">
    <property type="entry name" value="HNH_2"/>
    <property type="match status" value="1"/>
</dbReference>
<dbReference type="InterPro" id="IPR003615">
    <property type="entry name" value="HNH_nuc"/>
</dbReference>
<gene>
    <name evidence="3" type="ORF">DSM5745_05133</name>
</gene>
<feature type="region of interest" description="Disordered" evidence="1">
    <location>
        <begin position="356"/>
        <end position="413"/>
    </location>
</feature>
<evidence type="ECO:0000313" key="3">
    <source>
        <dbReference type="EMBL" id="RDW81576.1"/>
    </source>
</evidence>
<evidence type="ECO:0000313" key="4">
    <source>
        <dbReference type="Proteomes" id="UP000256690"/>
    </source>
</evidence>
<feature type="region of interest" description="Disordered" evidence="1">
    <location>
        <begin position="39"/>
        <end position="64"/>
    </location>
</feature>
<feature type="domain" description="HNH nuclease" evidence="2">
    <location>
        <begin position="167"/>
        <end position="253"/>
    </location>
</feature>
<keyword evidence="4" id="KW-1185">Reference proteome</keyword>
<evidence type="ECO:0000256" key="1">
    <source>
        <dbReference type="SAM" id="MobiDB-lite"/>
    </source>
</evidence>
<comment type="caution">
    <text evidence="3">The sequence shown here is derived from an EMBL/GenBank/DDBJ whole genome shotgun (WGS) entry which is preliminary data.</text>
</comment>
<dbReference type="OrthoDB" id="5416097at2759"/>
<evidence type="ECO:0000259" key="2">
    <source>
        <dbReference type="Pfam" id="PF13391"/>
    </source>
</evidence>
<dbReference type="GeneID" id="38115503"/>
<proteinExistence type="predicted"/>
<reference evidence="3 4" key="1">
    <citation type="journal article" date="2018" name="IMA Fungus">
        <title>IMA Genome-F 9: Draft genome sequence of Annulohypoxylon stygium, Aspergillus mulundensis, Berkeleyomyces basicola (syn. Thielaviopsis basicola), Ceratocystis smalleyi, two Cercospora beticola strains, Coleophoma cylindrospora, Fusarium fracticaudum, Phialophora cf. hyalina, and Morchella septimelata.</title>
        <authorList>
            <person name="Wingfield B.D."/>
            <person name="Bills G.F."/>
            <person name="Dong Y."/>
            <person name="Huang W."/>
            <person name="Nel W.J."/>
            <person name="Swalarsk-Parry B.S."/>
            <person name="Vaghefi N."/>
            <person name="Wilken P.M."/>
            <person name="An Z."/>
            <person name="de Beer Z.W."/>
            <person name="De Vos L."/>
            <person name="Chen L."/>
            <person name="Duong T.A."/>
            <person name="Gao Y."/>
            <person name="Hammerbacher A."/>
            <person name="Kikkert J.R."/>
            <person name="Li Y."/>
            <person name="Li H."/>
            <person name="Li K."/>
            <person name="Li Q."/>
            <person name="Liu X."/>
            <person name="Ma X."/>
            <person name="Naidoo K."/>
            <person name="Pethybridge S.J."/>
            <person name="Sun J."/>
            <person name="Steenkamp E.T."/>
            <person name="van der Nest M.A."/>
            <person name="van Wyk S."/>
            <person name="Wingfield M.J."/>
            <person name="Xiong C."/>
            <person name="Yue Q."/>
            <person name="Zhang X."/>
        </authorList>
    </citation>
    <scope>NUCLEOTIDE SEQUENCE [LARGE SCALE GENOMIC DNA]</scope>
    <source>
        <strain evidence="3 4">DSM 5745</strain>
    </source>
</reference>